<evidence type="ECO:0000256" key="1">
    <source>
        <dbReference type="SAM" id="Coils"/>
    </source>
</evidence>
<dbReference type="InterPro" id="IPR027417">
    <property type="entry name" value="P-loop_NTPase"/>
</dbReference>
<dbReference type="SUPFAM" id="SSF52540">
    <property type="entry name" value="P-loop containing nucleoside triphosphate hydrolases"/>
    <property type="match status" value="1"/>
</dbReference>
<dbReference type="AlphaFoldDB" id="A0A6A6S459"/>
<reference evidence="3" key="1">
    <citation type="journal article" date="2020" name="Stud. Mycol.">
        <title>101 Dothideomycetes genomes: a test case for predicting lifestyles and emergence of pathogens.</title>
        <authorList>
            <person name="Haridas S."/>
            <person name="Albert R."/>
            <person name="Binder M."/>
            <person name="Bloem J."/>
            <person name="Labutti K."/>
            <person name="Salamov A."/>
            <person name="Andreopoulos B."/>
            <person name="Baker S."/>
            <person name="Barry K."/>
            <person name="Bills G."/>
            <person name="Bluhm B."/>
            <person name="Cannon C."/>
            <person name="Castanera R."/>
            <person name="Culley D."/>
            <person name="Daum C."/>
            <person name="Ezra D."/>
            <person name="Gonzalez J."/>
            <person name="Henrissat B."/>
            <person name="Kuo A."/>
            <person name="Liang C."/>
            <person name="Lipzen A."/>
            <person name="Lutzoni F."/>
            <person name="Magnuson J."/>
            <person name="Mondo S."/>
            <person name="Nolan M."/>
            <person name="Ohm R."/>
            <person name="Pangilinan J."/>
            <person name="Park H.-J."/>
            <person name="Ramirez L."/>
            <person name="Alfaro M."/>
            <person name="Sun H."/>
            <person name="Tritt A."/>
            <person name="Yoshinaga Y."/>
            <person name="Zwiers L.-H."/>
            <person name="Turgeon B."/>
            <person name="Goodwin S."/>
            <person name="Spatafora J."/>
            <person name="Crous P."/>
            <person name="Grigoriev I."/>
        </authorList>
    </citation>
    <scope>NUCLEOTIDE SEQUENCE</scope>
    <source>
        <strain evidence="3">CBS 473.64</strain>
    </source>
</reference>
<evidence type="ECO:0000259" key="2">
    <source>
        <dbReference type="Pfam" id="PF01926"/>
    </source>
</evidence>
<keyword evidence="4" id="KW-1185">Reference proteome</keyword>
<accession>A0A6A6S459</accession>
<dbReference type="GO" id="GO:0005525">
    <property type="term" value="F:GTP binding"/>
    <property type="evidence" value="ECO:0007669"/>
    <property type="project" value="InterPro"/>
</dbReference>
<dbReference type="InterPro" id="IPR006073">
    <property type="entry name" value="GTP-bd"/>
</dbReference>
<dbReference type="Proteomes" id="UP000799753">
    <property type="component" value="Unassembled WGS sequence"/>
</dbReference>
<dbReference type="Gene3D" id="3.40.50.300">
    <property type="entry name" value="P-loop containing nucleotide triphosphate hydrolases"/>
    <property type="match status" value="1"/>
</dbReference>
<proteinExistence type="predicted"/>
<dbReference type="Pfam" id="PF01926">
    <property type="entry name" value="MMR_HSR1"/>
    <property type="match status" value="1"/>
</dbReference>
<evidence type="ECO:0000313" key="3">
    <source>
        <dbReference type="EMBL" id="KAF2642479.1"/>
    </source>
</evidence>
<dbReference type="CDD" id="cd00882">
    <property type="entry name" value="Ras_like_GTPase"/>
    <property type="match status" value="1"/>
</dbReference>
<organism evidence="3 4">
    <name type="scientific">Massarina eburnea CBS 473.64</name>
    <dbReference type="NCBI Taxonomy" id="1395130"/>
    <lineage>
        <taxon>Eukaryota</taxon>
        <taxon>Fungi</taxon>
        <taxon>Dikarya</taxon>
        <taxon>Ascomycota</taxon>
        <taxon>Pezizomycotina</taxon>
        <taxon>Dothideomycetes</taxon>
        <taxon>Pleosporomycetidae</taxon>
        <taxon>Pleosporales</taxon>
        <taxon>Massarineae</taxon>
        <taxon>Massarinaceae</taxon>
        <taxon>Massarina</taxon>
    </lineage>
</organism>
<feature type="domain" description="G" evidence="2">
    <location>
        <begin position="29"/>
        <end position="119"/>
    </location>
</feature>
<dbReference type="OrthoDB" id="8954335at2759"/>
<keyword evidence="1" id="KW-0175">Coiled coil</keyword>
<dbReference type="EMBL" id="MU006781">
    <property type="protein sequence ID" value="KAF2642479.1"/>
    <property type="molecule type" value="Genomic_DNA"/>
</dbReference>
<gene>
    <name evidence="3" type="ORF">P280DRAFT_447896</name>
</gene>
<sequence>MATGSHPLQDPDPIDVHDFPQIGSDDIVIAVMGITGCGKTTFINYFSDYPLMIGHGLESCTEMVQVVPCKLPSGKNFFLVDTPGFDDTFRSDSEILREIALWLNAAHKSHIKLAGIIYLHRIADVRIRGAGVRNIKMFKKLCGDNNMASVVLATTMWEFTTTDEIGKRREQELKEQSILWKTMIEHGSKVFRQDREIASATTIIEYLMARRISMTLDIQHEMVDQKLQLGQTGAGAEVTSEIEKQRQRYERKLKEVESLLLEALEKKDGEETDCLQDALKEFQLKKKKRDYEAIKMQDDEKMLHEEMKTRYEKQMEDLTKSMAEKELKIQAQVASLKENHAHELDMQKLRLQKEWKEKYYKAIYGPSGCSVM</sequence>
<feature type="coiled-coil region" evidence="1">
    <location>
        <begin position="239"/>
        <end position="266"/>
    </location>
</feature>
<name>A0A6A6S459_9PLEO</name>
<protein>
    <recommendedName>
        <fullName evidence="2">G domain-containing protein</fullName>
    </recommendedName>
</protein>
<evidence type="ECO:0000313" key="4">
    <source>
        <dbReference type="Proteomes" id="UP000799753"/>
    </source>
</evidence>